<dbReference type="Gene3D" id="2.50.20.10">
    <property type="entry name" value="Lipoprotein localisation LolA/LolB/LppX"/>
    <property type="match status" value="1"/>
</dbReference>
<protein>
    <submittedName>
        <fullName evidence="2">Fatty acyl CoA synthetase</fullName>
    </submittedName>
</protein>
<reference evidence="2 3" key="1">
    <citation type="submission" date="2014-09" db="EMBL/GenBank/DDBJ databases">
        <title>A draft genome sequence for Xanthomonas axonopodis pv. vasculorum NCPPB 900.</title>
        <authorList>
            <person name="Harrison J."/>
            <person name="Studholme D.J."/>
        </authorList>
    </citation>
    <scope>NUCLEOTIDE SEQUENCE [LARGE SCALE GENOMIC DNA]</scope>
    <source>
        <strain evidence="2 3">NCPPB 900</strain>
    </source>
</reference>
<dbReference type="Pfam" id="PF19574">
    <property type="entry name" value="LolA_3"/>
    <property type="match status" value="1"/>
</dbReference>
<dbReference type="EMBL" id="JPHD02000120">
    <property type="protein sequence ID" value="KGE50772.1"/>
    <property type="molecule type" value="Genomic_DNA"/>
</dbReference>
<gene>
    <name evidence="2" type="ORF">GW15_0219130</name>
</gene>
<organism evidence="2 3">
    <name type="scientific">Xanthomonas axonopodis pv. vasculorum</name>
    <dbReference type="NCBI Taxonomy" id="325777"/>
    <lineage>
        <taxon>Bacteria</taxon>
        <taxon>Pseudomonadati</taxon>
        <taxon>Pseudomonadota</taxon>
        <taxon>Gammaproteobacteria</taxon>
        <taxon>Lysobacterales</taxon>
        <taxon>Lysobacteraceae</taxon>
        <taxon>Xanthomonas</taxon>
    </lineage>
</organism>
<dbReference type="eggNOG" id="COG2834">
    <property type="taxonomic scope" value="Bacteria"/>
</dbReference>
<dbReference type="Proteomes" id="UP000028012">
    <property type="component" value="Unassembled WGS sequence"/>
</dbReference>
<dbReference type="HOGENOM" id="CLU_091014_0_1_6"/>
<evidence type="ECO:0000313" key="3">
    <source>
        <dbReference type="Proteomes" id="UP000028012"/>
    </source>
</evidence>
<dbReference type="RefSeq" id="WP_042824178.1">
    <property type="nucleotide sequence ID" value="NZ_KN173625.1"/>
</dbReference>
<dbReference type="InterPro" id="IPR004564">
    <property type="entry name" value="OM_lipoprot_carrier_LolA-like"/>
</dbReference>
<comment type="caution">
    <text evidence="2">The sequence shown here is derived from an EMBL/GenBank/DDBJ whole genome shotgun (WGS) entry which is preliminary data.</text>
</comment>
<evidence type="ECO:0000256" key="1">
    <source>
        <dbReference type="SAM" id="SignalP"/>
    </source>
</evidence>
<keyword evidence="1" id="KW-0732">Signal</keyword>
<feature type="chain" id="PRO_5001938355" evidence="1">
    <location>
        <begin position="23"/>
        <end position="215"/>
    </location>
</feature>
<accession>A0A098PYI9</accession>
<name>A0A098PYI9_9XANT</name>
<proteinExistence type="predicted"/>
<sequence>MSMCRTLPWMLILLFSAAPLCAAPPETLDVGQVLQRLARPAPVSTEFVELRGSALLKTPLRVEGHYRRPDAQTLVREVSAPYRETTTLTGDEGVLEREGKSQRRFSLSRVPELAGLKSGFGALLAGDRALLEQHYSVSGQGQPQAWQLTLQPKDAAVAKQVHALRLYGRNDELRCIESVPAKGDMQRTLLGGAARAAAGVTDAAALTTLCHGSGA</sequence>
<evidence type="ECO:0000313" key="2">
    <source>
        <dbReference type="EMBL" id="KGE50772.1"/>
    </source>
</evidence>
<dbReference type="AlphaFoldDB" id="A0A098PYI9"/>
<feature type="signal peptide" evidence="1">
    <location>
        <begin position="1"/>
        <end position="22"/>
    </location>
</feature>
<dbReference type="STRING" id="325777.GW15_0219130"/>